<name>A0A317X7W7_9EURO</name>
<reference evidence="1 2" key="1">
    <citation type="submission" date="2016-12" db="EMBL/GenBank/DDBJ databases">
        <title>The genomes of Aspergillus section Nigri reveals drivers in fungal speciation.</title>
        <authorList>
            <consortium name="DOE Joint Genome Institute"/>
            <person name="Vesth T.C."/>
            <person name="Nybo J."/>
            <person name="Theobald S."/>
            <person name="Brandl J."/>
            <person name="Frisvad J.C."/>
            <person name="Nielsen K.F."/>
            <person name="Lyhne E.K."/>
            <person name="Kogle M.E."/>
            <person name="Kuo A."/>
            <person name="Riley R."/>
            <person name="Clum A."/>
            <person name="Nolan M."/>
            <person name="Lipzen A."/>
            <person name="Salamov A."/>
            <person name="Henrissat B."/>
            <person name="Wiebenga A."/>
            <person name="De Vries R.P."/>
            <person name="Grigoriev I.V."/>
            <person name="Mortensen U.H."/>
            <person name="Andersen M.R."/>
            <person name="Baker S.E."/>
        </authorList>
    </citation>
    <scope>NUCLEOTIDE SEQUENCE [LARGE SCALE GENOMIC DNA]</scope>
    <source>
        <strain evidence="1 2">CBS 115572</strain>
    </source>
</reference>
<protein>
    <submittedName>
        <fullName evidence="1">Uncharacterized protein</fullName>
    </submittedName>
</protein>
<evidence type="ECO:0000313" key="2">
    <source>
        <dbReference type="Proteomes" id="UP000246702"/>
    </source>
</evidence>
<feature type="non-terminal residue" evidence="1">
    <location>
        <position position="1"/>
    </location>
</feature>
<dbReference type="EMBL" id="MSFK01000007">
    <property type="protein sequence ID" value="PWY92998.1"/>
    <property type="molecule type" value="Genomic_DNA"/>
</dbReference>
<dbReference type="Proteomes" id="UP000246702">
    <property type="component" value="Unassembled WGS sequence"/>
</dbReference>
<sequence length="162" mass="18945">PFFHIPIHRQLQNPRRITTHKPLHHTSPQPAVLPHQILIDFIHTIPRPQLGKVRPKHYLLSSRDIRKRNNLLRIIPRRPSTCINIHISILPRNRSMSHLSVKWNIHLNTLDIQWPVMRIRGREIPQPRYNPQPNEVLFSDVVFSSLTAAKGLCRSTVAKPKI</sequence>
<dbReference type="AlphaFoldDB" id="A0A317X7W7"/>
<organism evidence="1 2">
    <name type="scientific">Aspergillus sclerotioniger CBS 115572</name>
    <dbReference type="NCBI Taxonomy" id="1450535"/>
    <lineage>
        <taxon>Eukaryota</taxon>
        <taxon>Fungi</taxon>
        <taxon>Dikarya</taxon>
        <taxon>Ascomycota</taxon>
        <taxon>Pezizomycotina</taxon>
        <taxon>Eurotiomycetes</taxon>
        <taxon>Eurotiomycetidae</taxon>
        <taxon>Eurotiales</taxon>
        <taxon>Aspergillaceae</taxon>
        <taxon>Aspergillus</taxon>
        <taxon>Aspergillus subgen. Circumdati</taxon>
    </lineage>
</organism>
<keyword evidence="2" id="KW-1185">Reference proteome</keyword>
<comment type="caution">
    <text evidence="1">The sequence shown here is derived from an EMBL/GenBank/DDBJ whole genome shotgun (WGS) entry which is preliminary data.</text>
</comment>
<evidence type="ECO:0000313" key="1">
    <source>
        <dbReference type="EMBL" id="PWY92998.1"/>
    </source>
</evidence>
<accession>A0A317X7W7</accession>
<gene>
    <name evidence="1" type="ORF">BO94DRAFT_358216</name>
</gene>
<proteinExistence type="predicted"/>
<dbReference type="RefSeq" id="XP_025469759.1">
    <property type="nucleotide sequence ID" value="XM_025607153.1"/>
</dbReference>
<dbReference type="GeneID" id="37109296"/>